<dbReference type="HOGENOM" id="CLU_2593627_0_0_1"/>
<organism evidence="1">
    <name type="scientific">Oryza brachyantha</name>
    <name type="common">malo sina</name>
    <dbReference type="NCBI Taxonomy" id="4533"/>
    <lineage>
        <taxon>Eukaryota</taxon>
        <taxon>Viridiplantae</taxon>
        <taxon>Streptophyta</taxon>
        <taxon>Embryophyta</taxon>
        <taxon>Tracheophyta</taxon>
        <taxon>Spermatophyta</taxon>
        <taxon>Magnoliopsida</taxon>
        <taxon>Liliopsida</taxon>
        <taxon>Poales</taxon>
        <taxon>Poaceae</taxon>
        <taxon>BOP clade</taxon>
        <taxon>Oryzoideae</taxon>
        <taxon>Oryzeae</taxon>
        <taxon>Oryzinae</taxon>
        <taxon>Oryza</taxon>
    </lineage>
</organism>
<proteinExistence type="predicted"/>
<keyword evidence="2" id="KW-1185">Reference proteome</keyword>
<accession>J3M4P0</accession>
<evidence type="ECO:0000313" key="2">
    <source>
        <dbReference type="Proteomes" id="UP000006038"/>
    </source>
</evidence>
<dbReference type="Proteomes" id="UP000006038">
    <property type="component" value="Chromosome 5"/>
</dbReference>
<sequence>MACPPTVAVALNATDGCKEVEAATRLKLKPVGEEPILAFTSTFALRLSGPTLHSWAKLKKGSHGSPLKELTLRHYYYYIV</sequence>
<name>J3M4P0_ORYBR</name>
<dbReference type="EnsemblPlants" id="OB05G15640.1">
    <property type="protein sequence ID" value="OB05G15640.1"/>
    <property type="gene ID" value="OB05G15640"/>
</dbReference>
<dbReference type="AlphaFoldDB" id="J3M4P0"/>
<protein>
    <submittedName>
        <fullName evidence="1">Uncharacterized protein</fullName>
    </submittedName>
</protein>
<evidence type="ECO:0000313" key="1">
    <source>
        <dbReference type="EnsemblPlants" id="OB05G15640.1"/>
    </source>
</evidence>
<reference evidence="1" key="1">
    <citation type="journal article" date="2013" name="Nat. Commun.">
        <title>Whole-genome sequencing of Oryza brachyantha reveals mechanisms underlying Oryza genome evolution.</title>
        <authorList>
            <person name="Chen J."/>
            <person name="Huang Q."/>
            <person name="Gao D."/>
            <person name="Wang J."/>
            <person name="Lang Y."/>
            <person name="Liu T."/>
            <person name="Li B."/>
            <person name="Bai Z."/>
            <person name="Luis Goicoechea J."/>
            <person name="Liang C."/>
            <person name="Chen C."/>
            <person name="Zhang W."/>
            <person name="Sun S."/>
            <person name="Liao Y."/>
            <person name="Zhang X."/>
            <person name="Yang L."/>
            <person name="Song C."/>
            <person name="Wang M."/>
            <person name="Shi J."/>
            <person name="Liu G."/>
            <person name="Liu J."/>
            <person name="Zhou H."/>
            <person name="Zhou W."/>
            <person name="Yu Q."/>
            <person name="An N."/>
            <person name="Chen Y."/>
            <person name="Cai Q."/>
            <person name="Wang B."/>
            <person name="Liu B."/>
            <person name="Min J."/>
            <person name="Huang Y."/>
            <person name="Wu H."/>
            <person name="Li Z."/>
            <person name="Zhang Y."/>
            <person name="Yin Y."/>
            <person name="Song W."/>
            <person name="Jiang J."/>
            <person name="Jackson S.A."/>
            <person name="Wing R.A."/>
            <person name="Wang J."/>
            <person name="Chen M."/>
        </authorList>
    </citation>
    <scope>NUCLEOTIDE SEQUENCE [LARGE SCALE GENOMIC DNA]</scope>
    <source>
        <strain evidence="1">cv. IRGC 101232</strain>
    </source>
</reference>
<reference evidence="1" key="2">
    <citation type="submission" date="2013-04" db="UniProtKB">
        <authorList>
            <consortium name="EnsemblPlants"/>
        </authorList>
    </citation>
    <scope>IDENTIFICATION</scope>
</reference>
<dbReference type="Gramene" id="OB05G15640.1">
    <property type="protein sequence ID" value="OB05G15640.1"/>
    <property type="gene ID" value="OB05G15640"/>
</dbReference>